<gene>
    <name evidence="2" type="ORF">PXEA_LOCUS9170</name>
</gene>
<dbReference type="EMBL" id="CAAALY010025653">
    <property type="protein sequence ID" value="VEL15730.1"/>
    <property type="molecule type" value="Genomic_DNA"/>
</dbReference>
<accession>A0A3S5FCZ8</accession>
<feature type="region of interest" description="Disordered" evidence="1">
    <location>
        <begin position="238"/>
        <end position="261"/>
    </location>
</feature>
<proteinExistence type="predicted"/>
<name>A0A3S5FCZ8_9PLAT</name>
<dbReference type="Proteomes" id="UP000784294">
    <property type="component" value="Unassembled WGS sequence"/>
</dbReference>
<dbReference type="AlphaFoldDB" id="A0A3S5FCZ8"/>
<reference evidence="2" key="1">
    <citation type="submission" date="2018-11" db="EMBL/GenBank/DDBJ databases">
        <authorList>
            <consortium name="Pathogen Informatics"/>
        </authorList>
    </citation>
    <scope>NUCLEOTIDE SEQUENCE</scope>
</reference>
<organism evidence="2 3">
    <name type="scientific">Protopolystoma xenopodis</name>
    <dbReference type="NCBI Taxonomy" id="117903"/>
    <lineage>
        <taxon>Eukaryota</taxon>
        <taxon>Metazoa</taxon>
        <taxon>Spiralia</taxon>
        <taxon>Lophotrochozoa</taxon>
        <taxon>Platyhelminthes</taxon>
        <taxon>Monogenea</taxon>
        <taxon>Polyopisthocotylea</taxon>
        <taxon>Polystomatidea</taxon>
        <taxon>Polystomatidae</taxon>
        <taxon>Protopolystoma</taxon>
    </lineage>
</organism>
<keyword evidence="3" id="KW-1185">Reference proteome</keyword>
<protein>
    <submittedName>
        <fullName evidence="2">Uncharacterized protein</fullName>
    </submittedName>
</protein>
<comment type="caution">
    <text evidence="2">The sequence shown here is derived from an EMBL/GenBank/DDBJ whole genome shotgun (WGS) entry which is preliminary data.</text>
</comment>
<feature type="compositionally biased region" description="Basic and acidic residues" evidence="1">
    <location>
        <begin position="245"/>
        <end position="255"/>
    </location>
</feature>
<feature type="region of interest" description="Disordered" evidence="1">
    <location>
        <begin position="1"/>
        <end position="21"/>
    </location>
</feature>
<evidence type="ECO:0000313" key="2">
    <source>
        <dbReference type="EMBL" id="VEL15730.1"/>
    </source>
</evidence>
<evidence type="ECO:0000313" key="3">
    <source>
        <dbReference type="Proteomes" id="UP000784294"/>
    </source>
</evidence>
<sequence>MDRQLIQSNLNQPDSATQTSSSLIASNTAGQTISDEGQSNYAFKTACEITTRPSSKRETVGSSDFSVSPRHRFGGITPGANSGPPMCENNSASRLARLLVSPLALSTSSQSPIFASISTSHVPTASNSLSGTNVSFATSNTIDGSGIVWDNDKIGSIVVRGQSEEPGLPHAKTSLLSSPNSFSSFSSFISLGNSASFVTSCSPVGSAQVLSSAGRRVNCESNKHDSDEAVIDEAEVVRQSSGLQGKEEQGGEASKEAAGSGSRKWLAGSRFRHSLGKGGSQLRSSLFSRYGRASLRLSKSTANTCTSDSDSASVVTKGGMHNRQDAIYSTADVSTFFFQNPFAFLSMLHSRHCMIFNLMMGKASQLMANSLCLPILQPISFSTDLSVWQLLLKL</sequence>
<evidence type="ECO:0000256" key="1">
    <source>
        <dbReference type="SAM" id="MobiDB-lite"/>
    </source>
</evidence>
<feature type="region of interest" description="Disordered" evidence="1">
    <location>
        <begin position="52"/>
        <end position="85"/>
    </location>
</feature>